<accession>A0A9D1MFZ2</accession>
<reference evidence="1" key="2">
    <citation type="journal article" date="2021" name="PeerJ">
        <title>Extensive microbial diversity within the chicken gut microbiome revealed by metagenomics and culture.</title>
        <authorList>
            <person name="Gilroy R."/>
            <person name="Ravi A."/>
            <person name="Getino M."/>
            <person name="Pursley I."/>
            <person name="Horton D.L."/>
            <person name="Alikhan N.F."/>
            <person name="Baker D."/>
            <person name="Gharbi K."/>
            <person name="Hall N."/>
            <person name="Watson M."/>
            <person name="Adriaenssens E.M."/>
            <person name="Foster-Nyarko E."/>
            <person name="Jarju S."/>
            <person name="Secka A."/>
            <person name="Antonio M."/>
            <person name="Oren A."/>
            <person name="Chaudhuri R.R."/>
            <person name="La Ragione R."/>
            <person name="Hildebrand F."/>
            <person name="Pallen M.J."/>
        </authorList>
    </citation>
    <scope>NUCLEOTIDE SEQUENCE</scope>
    <source>
        <strain evidence="1">11687</strain>
    </source>
</reference>
<dbReference type="Proteomes" id="UP000824081">
    <property type="component" value="Unassembled WGS sequence"/>
</dbReference>
<dbReference type="EMBL" id="DVMZ01000155">
    <property type="protein sequence ID" value="HIU59597.1"/>
    <property type="molecule type" value="Genomic_DNA"/>
</dbReference>
<organism evidence="1 2">
    <name type="scientific">Candidatus Scatosoma pullistercoris</name>
    <dbReference type="NCBI Taxonomy" id="2840934"/>
    <lineage>
        <taxon>Bacteria</taxon>
        <taxon>Bacillati</taxon>
        <taxon>Bacillota</taxon>
        <taxon>Clostridia</taxon>
        <taxon>Candidatus Scatosoma</taxon>
    </lineage>
</organism>
<name>A0A9D1MFZ2_9FIRM</name>
<reference evidence="1" key="1">
    <citation type="submission" date="2020-10" db="EMBL/GenBank/DDBJ databases">
        <authorList>
            <person name="Gilroy R."/>
        </authorList>
    </citation>
    <scope>NUCLEOTIDE SEQUENCE</scope>
    <source>
        <strain evidence="1">11687</strain>
    </source>
</reference>
<proteinExistence type="predicted"/>
<sequence>TLMAKLGGNSGWTKSVDLKQILALVSMGVVGKLVEIESEDGEKVEVWVE</sequence>
<dbReference type="AlphaFoldDB" id="A0A9D1MFZ2"/>
<protein>
    <submittedName>
        <fullName evidence="1">Uncharacterized protein</fullName>
    </submittedName>
</protein>
<gene>
    <name evidence="1" type="ORF">IAC57_05775</name>
</gene>
<evidence type="ECO:0000313" key="1">
    <source>
        <dbReference type="EMBL" id="HIU59597.1"/>
    </source>
</evidence>
<comment type="caution">
    <text evidence="1">The sequence shown here is derived from an EMBL/GenBank/DDBJ whole genome shotgun (WGS) entry which is preliminary data.</text>
</comment>
<evidence type="ECO:0000313" key="2">
    <source>
        <dbReference type="Proteomes" id="UP000824081"/>
    </source>
</evidence>
<feature type="non-terminal residue" evidence="1">
    <location>
        <position position="1"/>
    </location>
</feature>